<evidence type="ECO:0000256" key="1">
    <source>
        <dbReference type="SAM" id="MobiDB-lite"/>
    </source>
</evidence>
<keyword evidence="4" id="KW-1185">Reference proteome</keyword>
<evidence type="ECO:0000313" key="4">
    <source>
        <dbReference type="Proteomes" id="UP001500212"/>
    </source>
</evidence>
<feature type="compositionally biased region" description="Low complexity" evidence="1">
    <location>
        <begin position="297"/>
        <end position="315"/>
    </location>
</feature>
<comment type="caution">
    <text evidence="3">The sequence shown here is derived from an EMBL/GenBank/DDBJ whole genome shotgun (WGS) entry which is preliminary data.</text>
</comment>
<keyword evidence="2" id="KW-0812">Transmembrane</keyword>
<evidence type="ECO:0008006" key="5">
    <source>
        <dbReference type="Google" id="ProtNLM"/>
    </source>
</evidence>
<dbReference type="EMBL" id="BAABHJ010000012">
    <property type="protein sequence ID" value="GAA4610541.1"/>
    <property type="molecule type" value="Genomic_DNA"/>
</dbReference>
<evidence type="ECO:0000313" key="3">
    <source>
        <dbReference type="EMBL" id="GAA4610541.1"/>
    </source>
</evidence>
<reference evidence="4" key="1">
    <citation type="journal article" date="2019" name="Int. J. Syst. Evol. Microbiol.">
        <title>The Global Catalogue of Microorganisms (GCM) 10K type strain sequencing project: providing services to taxonomists for standard genome sequencing and annotation.</title>
        <authorList>
            <consortium name="The Broad Institute Genomics Platform"/>
            <consortium name="The Broad Institute Genome Sequencing Center for Infectious Disease"/>
            <person name="Wu L."/>
            <person name="Ma J."/>
        </authorList>
    </citation>
    <scope>NUCLEOTIDE SEQUENCE [LARGE SCALE GENOMIC DNA]</scope>
    <source>
        <strain evidence="4">JCM 17938</strain>
    </source>
</reference>
<keyword evidence="2" id="KW-0472">Membrane</keyword>
<dbReference type="Proteomes" id="UP001500212">
    <property type="component" value="Unassembled WGS sequence"/>
</dbReference>
<proteinExistence type="predicted"/>
<dbReference type="RefSeq" id="WP_345357200.1">
    <property type="nucleotide sequence ID" value="NZ_BAABHJ010000012.1"/>
</dbReference>
<feature type="transmembrane region" description="Helical" evidence="2">
    <location>
        <begin position="50"/>
        <end position="72"/>
    </location>
</feature>
<feature type="region of interest" description="Disordered" evidence="1">
    <location>
        <begin position="286"/>
        <end position="315"/>
    </location>
</feature>
<sequence length="315" mass="33502">MNHEELIGRLAPVTDEEAAHMVSPRTKSDLAERITSTAVPERRPARRRRALVIGLPLAAAGVAASVVAASVLSGSPSPQRQTPQAVRSVSPKIQLAALTFSTQGRYLIVKVKDPLADPARYRKEFAAHGMNIDLRLVPASPSIVGTVVMSEGAIKDMTARGKCRTGGGGDECPVGVKIPIDYKEHATVVFGRAARPGEQYSSSAPVDAPGEVMHGLTYRGRTVAEVLATLKKRHVTVPQYRYEAGNGDNRPYQNGVPPTKVQPGWFVHDAVPWAQDQVLLFVGPTRRVHQGPPSPGAPVATPTAPGAPVTTPTAH</sequence>
<organism evidence="3 4">
    <name type="scientific">Actinoallomurus liliacearum</name>
    <dbReference type="NCBI Taxonomy" id="1080073"/>
    <lineage>
        <taxon>Bacteria</taxon>
        <taxon>Bacillati</taxon>
        <taxon>Actinomycetota</taxon>
        <taxon>Actinomycetes</taxon>
        <taxon>Streptosporangiales</taxon>
        <taxon>Thermomonosporaceae</taxon>
        <taxon>Actinoallomurus</taxon>
    </lineage>
</organism>
<gene>
    <name evidence="3" type="ORF">GCM10023195_43620</name>
</gene>
<evidence type="ECO:0000256" key="2">
    <source>
        <dbReference type="SAM" id="Phobius"/>
    </source>
</evidence>
<accession>A0ABP8TPA8</accession>
<protein>
    <recommendedName>
        <fullName evidence="5">PASTA domain-containing protein</fullName>
    </recommendedName>
</protein>
<name>A0ABP8TPA8_9ACTN</name>
<keyword evidence="2" id="KW-1133">Transmembrane helix</keyword>